<evidence type="ECO:0000256" key="13">
    <source>
        <dbReference type="SAM" id="Phobius"/>
    </source>
</evidence>
<dbReference type="GO" id="GO:0090729">
    <property type="term" value="F:toxin activity"/>
    <property type="evidence" value="ECO:0007669"/>
    <property type="project" value="UniProtKB-KW"/>
</dbReference>
<dbReference type="GO" id="GO:0044231">
    <property type="term" value="C:host cell presynaptic membrane"/>
    <property type="evidence" value="ECO:0007669"/>
    <property type="project" value="UniProtKB-KW"/>
</dbReference>
<keyword evidence="7" id="KW-0528">Neurotoxin</keyword>
<dbReference type="PANTHER" id="PTHR24161">
    <property type="entry name" value="ANK_REP_REGION DOMAIN-CONTAINING PROTEIN-RELATED"/>
    <property type="match status" value="1"/>
</dbReference>
<keyword evidence="13" id="KW-0472">Membrane</keyword>
<dbReference type="SMART" id="SM00248">
    <property type="entry name" value="ANK"/>
    <property type="match status" value="2"/>
</dbReference>
<keyword evidence="8" id="KW-0677">Repeat</keyword>
<feature type="repeat" description="ANK" evidence="12">
    <location>
        <begin position="116"/>
        <end position="144"/>
    </location>
</feature>
<dbReference type="Pfam" id="PF13637">
    <property type="entry name" value="Ank_4"/>
    <property type="match status" value="1"/>
</dbReference>
<evidence type="ECO:0000256" key="12">
    <source>
        <dbReference type="PROSITE-ProRule" id="PRU00023"/>
    </source>
</evidence>
<evidence type="ECO:0000256" key="4">
    <source>
        <dbReference type="ARBA" id="ARBA00022525"/>
    </source>
</evidence>
<accession>A0A8X6LFP8</accession>
<evidence type="ECO:0000256" key="7">
    <source>
        <dbReference type="ARBA" id="ARBA00022699"/>
    </source>
</evidence>
<dbReference type="PROSITE" id="PS50088">
    <property type="entry name" value="ANK_REPEAT"/>
    <property type="match status" value="2"/>
</dbReference>
<keyword evidence="6" id="KW-0800">Toxin</keyword>
<organism evidence="14 15">
    <name type="scientific">Trichonephila clavata</name>
    <name type="common">Joro spider</name>
    <name type="synonym">Nephila clavata</name>
    <dbReference type="NCBI Taxonomy" id="2740835"/>
    <lineage>
        <taxon>Eukaryota</taxon>
        <taxon>Metazoa</taxon>
        <taxon>Ecdysozoa</taxon>
        <taxon>Arthropoda</taxon>
        <taxon>Chelicerata</taxon>
        <taxon>Arachnida</taxon>
        <taxon>Araneae</taxon>
        <taxon>Araneomorphae</taxon>
        <taxon>Entelegynae</taxon>
        <taxon>Araneoidea</taxon>
        <taxon>Nephilidae</taxon>
        <taxon>Trichonephila</taxon>
    </lineage>
</organism>
<dbReference type="Proteomes" id="UP000887116">
    <property type="component" value="Unassembled WGS sequence"/>
</dbReference>
<dbReference type="PROSITE" id="PS50297">
    <property type="entry name" value="ANK_REP_REGION"/>
    <property type="match status" value="2"/>
</dbReference>
<evidence type="ECO:0000256" key="2">
    <source>
        <dbReference type="ARBA" id="ARBA00004613"/>
    </source>
</evidence>
<dbReference type="GO" id="GO:0006887">
    <property type="term" value="P:exocytosis"/>
    <property type="evidence" value="ECO:0007669"/>
    <property type="project" value="UniProtKB-KW"/>
</dbReference>
<keyword evidence="11" id="KW-1053">Target membrane</keyword>
<dbReference type="GO" id="GO:0044218">
    <property type="term" value="C:other organism cell membrane"/>
    <property type="evidence" value="ECO:0007669"/>
    <property type="project" value="UniProtKB-KW"/>
</dbReference>
<dbReference type="AlphaFoldDB" id="A0A8X6LFP8"/>
<protein>
    <submittedName>
        <fullName evidence="14">Ankyrin repeat domain-containing protein</fullName>
    </submittedName>
</protein>
<comment type="caution">
    <text evidence="14">The sequence shown here is derived from an EMBL/GenBank/DDBJ whole genome shotgun (WGS) entry which is preliminary data.</text>
</comment>
<keyword evidence="4" id="KW-0964">Secreted</keyword>
<keyword evidence="5" id="KW-1052">Target cell membrane</keyword>
<evidence type="ECO:0000256" key="8">
    <source>
        <dbReference type="ARBA" id="ARBA00022737"/>
    </source>
</evidence>
<reference evidence="14" key="1">
    <citation type="submission" date="2020-07" db="EMBL/GenBank/DDBJ databases">
        <title>Multicomponent nature underlies the extraordinary mechanical properties of spider dragline silk.</title>
        <authorList>
            <person name="Kono N."/>
            <person name="Nakamura H."/>
            <person name="Mori M."/>
            <person name="Yoshida Y."/>
            <person name="Ohtoshi R."/>
            <person name="Malay A.D."/>
            <person name="Moran D.A.P."/>
            <person name="Tomita M."/>
            <person name="Numata K."/>
            <person name="Arakawa K."/>
        </authorList>
    </citation>
    <scope>NUCLEOTIDE SEQUENCE</scope>
</reference>
<keyword evidence="13" id="KW-0812">Transmembrane</keyword>
<gene>
    <name evidence="14" type="primary">ASM33_05060</name>
    <name evidence="14" type="ORF">TNCT_309161</name>
</gene>
<keyword evidence="10 12" id="KW-0040">ANK repeat</keyword>
<evidence type="ECO:0000256" key="1">
    <source>
        <dbReference type="ARBA" id="ARBA00004175"/>
    </source>
</evidence>
<dbReference type="PANTHER" id="PTHR24161:SF85">
    <property type="entry name" value="PALMITOYLTRANSFERASE HIP14"/>
    <property type="match status" value="1"/>
</dbReference>
<name>A0A8X6LFP8_TRICU</name>
<feature type="transmembrane region" description="Helical" evidence="13">
    <location>
        <begin position="21"/>
        <end position="42"/>
    </location>
</feature>
<dbReference type="OrthoDB" id="7762568at2759"/>
<comment type="subcellular location">
    <subcellularLocation>
        <location evidence="2">Secreted</location>
    </subcellularLocation>
    <subcellularLocation>
        <location evidence="1">Target cell membrane</location>
    </subcellularLocation>
</comment>
<keyword evidence="3" id="KW-0268">Exocytosis</keyword>
<dbReference type="InterPro" id="IPR036770">
    <property type="entry name" value="Ankyrin_rpt-contain_sf"/>
</dbReference>
<evidence type="ECO:0000256" key="5">
    <source>
        <dbReference type="ARBA" id="ARBA00022537"/>
    </source>
</evidence>
<sequence length="184" mass="20766">MISLYMNRNFRRVLRASSTGQYDILIFLIVLTICVTTIYSLLFGGNSIDKIDKNLQVAAKNCDLEAVKPLVKKNINTKGSLSISERALYYSAGEGCLEIIKFLLDKGADINAISGALHHAVIGGQPEMIKFLLENGANPHYRDWKGRTARMTAMKNSQYSWNRKLYSEIVDLLDEAEKQYKPEQ</sequence>
<dbReference type="InterPro" id="IPR002110">
    <property type="entry name" value="Ankyrin_rpt"/>
</dbReference>
<dbReference type="GO" id="GO:0005576">
    <property type="term" value="C:extracellular region"/>
    <property type="evidence" value="ECO:0007669"/>
    <property type="project" value="UniProtKB-SubCell"/>
</dbReference>
<feature type="repeat" description="ANK" evidence="12">
    <location>
        <begin position="83"/>
        <end position="115"/>
    </location>
</feature>
<evidence type="ECO:0000256" key="11">
    <source>
        <dbReference type="ARBA" id="ARBA00023298"/>
    </source>
</evidence>
<evidence type="ECO:0000256" key="9">
    <source>
        <dbReference type="ARBA" id="ARBA00023028"/>
    </source>
</evidence>
<keyword evidence="15" id="KW-1185">Reference proteome</keyword>
<evidence type="ECO:0000313" key="14">
    <source>
        <dbReference type="EMBL" id="GFR08140.1"/>
    </source>
</evidence>
<dbReference type="SUPFAM" id="SSF48403">
    <property type="entry name" value="Ankyrin repeat"/>
    <property type="match status" value="1"/>
</dbReference>
<evidence type="ECO:0000256" key="10">
    <source>
        <dbReference type="ARBA" id="ARBA00023043"/>
    </source>
</evidence>
<dbReference type="EMBL" id="BMAO01016386">
    <property type="protein sequence ID" value="GFR08140.1"/>
    <property type="molecule type" value="Genomic_DNA"/>
</dbReference>
<keyword evidence="13" id="KW-1133">Transmembrane helix</keyword>
<evidence type="ECO:0000313" key="15">
    <source>
        <dbReference type="Proteomes" id="UP000887116"/>
    </source>
</evidence>
<proteinExistence type="predicted"/>
<keyword evidence="9" id="KW-0638">Presynaptic neurotoxin</keyword>
<evidence type="ECO:0000256" key="3">
    <source>
        <dbReference type="ARBA" id="ARBA00022483"/>
    </source>
</evidence>
<evidence type="ECO:0000256" key="6">
    <source>
        <dbReference type="ARBA" id="ARBA00022656"/>
    </source>
</evidence>
<dbReference type="Gene3D" id="1.25.40.20">
    <property type="entry name" value="Ankyrin repeat-containing domain"/>
    <property type="match status" value="1"/>
</dbReference>